<reference evidence="3" key="1">
    <citation type="journal article" date="2020" name="mSystems">
        <title>Genome- and Community-Level Interaction Insights into Carbon Utilization and Element Cycling Functions of Hydrothermarchaeota in Hydrothermal Sediment.</title>
        <authorList>
            <person name="Zhou Z."/>
            <person name="Liu Y."/>
            <person name="Xu W."/>
            <person name="Pan J."/>
            <person name="Luo Z.H."/>
            <person name="Li M."/>
        </authorList>
    </citation>
    <scope>NUCLEOTIDE SEQUENCE [LARGE SCALE GENOMIC DNA]</scope>
    <source>
        <strain evidence="3">SpSt-613</strain>
        <strain evidence="2">SpSt-669</strain>
    </source>
</reference>
<keyword evidence="1" id="KW-1133">Transmembrane helix</keyword>
<evidence type="ECO:0000256" key="1">
    <source>
        <dbReference type="SAM" id="Phobius"/>
    </source>
</evidence>
<evidence type="ECO:0000313" key="2">
    <source>
        <dbReference type="EMBL" id="HGL40486.1"/>
    </source>
</evidence>
<dbReference type="EMBL" id="DTAD01000061">
    <property type="protein sequence ID" value="HGN90578.1"/>
    <property type="molecule type" value="Genomic_DNA"/>
</dbReference>
<gene>
    <name evidence="3" type="ORF">ENT82_05565</name>
    <name evidence="2" type="ORF">ENU43_02300</name>
</gene>
<organism evidence="3">
    <name type="scientific">Caldiarchaeum subterraneum</name>
    <dbReference type="NCBI Taxonomy" id="311458"/>
    <lineage>
        <taxon>Archaea</taxon>
        <taxon>Nitrososphaerota</taxon>
        <taxon>Candidatus Caldarchaeales</taxon>
        <taxon>Candidatus Caldarchaeaceae</taxon>
        <taxon>Candidatus Caldarchaeum</taxon>
    </lineage>
</organism>
<name>A0A7C4E1N4_CALS0</name>
<accession>A0A7C4E1N4</accession>
<keyword evidence="1" id="KW-0812">Transmembrane</keyword>
<comment type="caution">
    <text evidence="3">The sequence shown here is derived from an EMBL/GenBank/DDBJ whole genome shotgun (WGS) entry which is preliminary data.</text>
</comment>
<evidence type="ECO:0000313" key="3">
    <source>
        <dbReference type="EMBL" id="HGN90578.1"/>
    </source>
</evidence>
<dbReference type="EMBL" id="DTCM01000026">
    <property type="protein sequence ID" value="HGL40486.1"/>
    <property type="molecule type" value="Genomic_DNA"/>
</dbReference>
<proteinExistence type="predicted"/>
<keyword evidence="1" id="KW-0472">Membrane</keyword>
<sequence>MRLAEVLGAVTAILLAFVVFSALAGPSPAYRYWGEENQRLVPAEPNTEWRAVSILLFSGLFPLFVSFGLVVLTLVIGLSALLRGEE</sequence>
<protein>
    <submittedName>
        <fullName evidence="3">Uncharacterized protein</fullName>
    </submittedName>
</protein>
<dbReference type="AlphaFoldDB" id="A0A7C4E1N4"/>
<feature type="transmembrane region" description="Helical" evidence="1">
    <location>
        <begin position="54"/>
        <end position="82"/>
    </location>
</feature>